<evidence type="ECO:0000313" key="1">
    <source>
        <dbReference type="EMBL" id="EUC54014.1"/>
    </source>
</evidence>
<sequence>MAPKTHPIAQGLVEDLAGTVPILAVVVENPPMAVENLIPTRNPPQAAMPALAEYFLSKAVADGTIIWYSSNNVVKRTPWHSYGIEILVPYDPRTKTHKGRKVIQWPTGAFVKGGWSQIVPGGIPVDCDSVSRRPYYREYTTPNPQLSNFAEDIWYYTLKGVPQWMRFKPVSMLSERKSKPLERSVASPYVTKWYSLLELKL</sequence>
<name>X8IXT1_9AGAM</name>
<accession>X8IXT1</accession>
<dbReference type="AlphaFoldDB" id="X8IXT1"/>
<protein>
    <submittedName>
        <fullName evidence="1">Uncharacterized protein</fullName>
    </submittedName>
</protein>
<evidence type="ECO:0000313" key="2">
    <source>
        <dbReference type="Proteomes" id="UP000030108"/>
    </source>
</evidence>
<reference evidence="2" key="1">
    <citation type="journal article" date="2014" name="Genome Announc.">
        <title>Draft genome sequence of the plant-pathogenic soil fungus Rhizoctonia solani anastomosis group 3 strain Rhs1AP.</title>
        <authorList>
            <person name="Cubeta M.A."/>
            <person name="Thomas E."/>
            <person name="Dean R.A."/>
            <person name="Jabaji S."/>
            <person name="Neate S.M."/>
            <person name="Tavantzis S."/>
            <person name="Toda T."/>
            <person name="Vilgalys R."/>
            <person name="Bharathan N."/>
            <person name="Fedorova-Abrams N."/>
            <person name="Pakala S.B."/>
            <person name="Pakala S.M."/>
            <person name="Zafar N."/>
            <person name="Joardar V."/>
            <person name="Losada L."/>
            <person name="Nierman W.C."/>
        </authorList>
    </citation>
    <scope>NUCLEOTIDE SEQUENCE [LARGE SCALE GENOMIC DNA]</scope>
    <source>
        <strain evidence="2">AG-3</strain>
    </source>
</reference>
<dbReference type="OrthoDB" id="2963168at2759"/>
<gene>
    <name evidence="1" type="ORF">RSOL_027220</name>
</gene>
<dbReference type="Proteomes" id="UP000030108">
    <property type="component" value="Unassembled WGS sequence"/>
</dbReference>
<proteinExistence type="predicted"/>
<comment type="caution">
    <text evidence="1">The sequence shown here is derived from an EMBL/GenBank/DDBJ whole genome shotgun (WGS) entry which is preliminary data.</text>
</comment>
<dbReference type="EMBL" id="JATN01000322">
    <property type="protein sequence ID" value="EUC54014.1"/>
    <property type="molecule type" value="Genomic_DNA"/>
</dbReference>
<feature type="non-terminal residue" evidence="1">
    <location>
        <position position="201"/>
    </location>
</feature>
<organism evidence="1 2">
    <name type="scientific">Rhizoctonia solani AG-3 Rhs1AP</name>
    <dbReference type="NCBI Taxonomy" id="1086054"/>
    <lineage>
        <taxon>Eukaryota</taxon>
        <taxon>Fungi</taxon>
        <taxon>Dikarya</taxon>
        <taxon>Basidiomycota</taxon>
        <taxon>Agaricomycotina</taxon>
        <taxon>Agaricomycetes</taxon>
        <taxon>Cantharellales</taxon>
        <taxon>Ceratobasidiaceae</taxon>
        <taxon>Rhizoctonia</taxon>
    </lineage>
</organism>